<reference evidence="3 4" key="1">
    <citation type="journal article" date="2016" name="Biochim. Biophys. Acta">
        <title>Characterization of red-shifted phycobilisomes isolated from the chlorophyll f-containing cyanobacterium Halomicronema hongdechloris.</title>
        <authorList>
            <person name="Li Y."/>
            <person name="Lin Y."/>
            <person name="Garvey C.J."/>
            <person name="Birch D."/>
            <person name="Corkery R.W."/>
            <person name="Loughlin P.C."/>
            <person name="Scheer H."/>
            <person name="Willows R.D."/>
            <person name="Chen M."/>
        </authorList>
    </citation>
    <scope>NUCLEOTIDE SEQUENCE [LARGE SCALE GENOMIC DNA]</scope>
    <source>
        <strain evidence="3 4">C2206</strain>
    </source>
</reference>
<feature type="transmembrane region" description="Helical" evidence="1">
    <location>
        <begin position="12"/>
        <end position="31"/>
    </location>
</feature>
<evidence type="ECO:0000259" key="2">
    <source>
        <dbReference type="Pfam" id="PF05419"/>
    </source>
</evidence>
<organism evidence="3 4">
    <name type="scientific">Halomicronema hongdechloris C2206</name>
    <dbReference type="NCBI Taxonomy" id="1641165"/>
    <lineage>
        <taxon>Bacteria</taxon>
        <taxon>Bacillati</taxon>
        <taxon>Cyanobacteriota</taxon>
        <taxon>Cyanophyceae</taxon>
        <taxon>Nodosilineales</taxon>
        <taxon>Nodosilineaceae</taxon>
        <taxon>Halomicronema</taxon>
    </lineage>
</organism>
<feature type="transmembrane region" description="Helical" evidence="1">
    <location>
        <begin position="77"/>
        <end position="95"/>
    </location>
</feature>
<dbReference type="PANTHER" id="PTHR34800:SF1">
    <property type="entry name" value="TETRAPYRROLE-BINDING PROTEIN, CHLOROPLASTIC"/>
    <property type="match status" value="1"/>
</dbReference>
<keyword evidence="1" id="KW-1133">Transmembrane helix</keyword>
<dbReference type="Gene3D" id="1.25.40.620">
    <property type="match status" value="1"/>
</dbReference>
<evidence type="ECO:0000313" key="3">
    <source>
        <dbReference type="EMBL" id="ASC73681.1"/>
    </source>
</evidence>
<protein>
    <submittedName>
        <fullName evidence="3">GUN4 domain-containing protein</fullName>
    </submittedName>
</protein>
<gene>
    <name evidence="3" type="ORF">XM38_046530</name>
</gene>
<dbReference type="KEGG" id="hhg:XM38_046530"/>
<evidence type="ECO:0000313" key="4">
    <source>
        <dbReference type="Proteomes" id="UP000191901"/>
    </source>
</evidence>
<evidence type="ECO:0000256" key="1">
    <source>
        <dbReference type="SAM" id="Phobius"/>
    </source>
</evidence>
<dbReference type="Pfam" id="PF05419">
    <property type="entry name" value="GUN4"/>
    <property type="match status" value="1"/>
</dbReference>
<dbReference type="CDD" id="cd16383">
    <property type="entry name" value="GUN4"/>
    <property type="match status" value="1"/>
</dbReference>
<dbReference type="EMBL" id="CP021983">
    <property type="protein sequence ID" value="ASC73681.1"/>
    <property type="molecule type" value="Genomic_DNA"/>
</dbReference>
<keyword evidence="1" id="KW-0812">Transmembrane</keyword>
<feature type="domain" description="GUN4-like" evidence="2">
    <location>
        <begin position="116"/>
        <end position="245"/>
    </location>
</feature>
<sequence>MNDPQNHFDWERFIGLLLAIGVVIVFVFFLFLPPDINQLTLPIIRFLAALAAGLSAYLFAGSLDFVGSLSNRIQVKAAGAFAAFIAVFFLFSHGLPQNPVVSDPQAPPTSIPEDQTLSDFSTLESLLSSGNWRESDRETGKVMLDIMGRAQQGTIEPGNISSFPCEELREIDSLWVKYSNGKFGFSVQEEIWAGLGSPTVVIPGKISELNTFMTFVGWGFADSIFSYEDFDFDIEQAPKGHLPAWLHDVYCFGESEKCFWEVIVAPLVRTEICISGT</sequence>
<dbReference type="Proteomes" id="UP000191901">
    <property type="component" value="Chromosome"/>
</dbReference>
<dbReference type="InterPro" id="IPR037215">
    <property type="entry name" value="GUN4-like_sf"/>
</dbReference>
<dbReference type="Gene3D" id="1.10.10.1770">
    <property type="entry name" value="Gun4-like"/>
    <property type="match status" value="1"/>
</dbReference>
<dbReference type="RefSeq" id="WP_088431090.1">
    <property type="nucleotide sequence ID" value="NZ_CP021983.2"/>
</dbReference>
<dbReference type="PANTHER" id="PTHR34800">
    <property type="entry name" value="TETRAPYRROLE-BINDING PROTEIN, CHLOROPLASTIC"/>
    <property type="match status" value="1"/>
</dbReference>
<dbReference type="OrthoDB" id="7915178at2"/>
<dbReference type="AlphaFoldDB" id="A0A1Z3HTM6"/>
<accession>A0A1Z3HTM6</accession>
<dbReference type="GO" id="GO:0046906">
    <property type="term" value="F:tetrapyrrole binding"/>
    <property type="evidence" value="ECO:0007669"/>
    <property type="project" value="TreeGrafter"/>
</dbReference>
<keyword evidence="4" id="KW-1185">Reference proteome</keyword>
<feature type="transmembrane region" description="Helical" evidence="1">
    <location>
        <begin position="43"/>
        <end position="65"/>
    </location>
</feature>
<dbReference type="InterPro" id="IPR008629">
    <property type="entry name" value="GUN4-like"/>
</dbReference>
<dbReference type="SUPFAM" id="SSF140869">
    <property type="entry name" value="GUN4-like"/>
    <property type="match status" value="1"/>
</dbReference>
<name>A0A1Z3HTM6_9CYAN</name>
<proteinExistence type="predicted"/>
<keyword evidence="1" id="KW-0472">Membrane</keyword>